<proteinExistence type="predicted"/>
<organism evidence="7 8">
    <name type="scientific">Vallitalea longa</name>
    <dbReference type="NCBI Taxonomy" id="2936439"/>
    <lineage>
        <taxon>Bacteria</taxon>
        <taxon>Bacillati</taxon>
        <taxon>Bacillota</taxon>
        <taxon>Clostridia</taxon>
        <taxon>Lachnospirales</taxon>
        <taxon>Vallitaleaceae</taxon>
        <taxon>Vallitalea</taxon>
    </lineage>
</organism>
<comment type="cofactor">
    <cofactor evidence="1">
        <name>FAD</name>
        <dbReference type="ChEBI" id="CHEBI:57692"/>
    </cofactor>
</comment>
<dbReference type="InterPro" id="IPR055178">
    <property type="entry name" value="RsdA/BaiN/AoA(So)-like_dom"/>
</dbReference>
<protein>
    <submittedName>
        <fullName evidence="7">Flavoprotein</fullName>
    </submittedName>
</protein>
<dbReference type="Pfam" id="PF22780">
    <property type="entry name" value="HI0933_like_1st"/>
    <property type="match status" value="1"/>
</dbReference>
<comment type="caution">
    <text evidence="7">The sequence shown here is derived from an EMBL/GenBank/DDBJ whole genome shotgun (WGS) entry which is preliminary data.</text>
</comment>
<keyword evidence="4" id="KW-0175">Coiled coil</keyword>
<dbReference type="PRINTS" id="PR00368">
    <property type="entry name" value="FADPNR"/>
</dbReference>
<dbReference type="EMBL" id="BRLB01000007">
    <property type="protein sequence ID" value="GKX30065.1"/>
    <property type="molecule type" value="Genomic_DNA"/>
</dbReference>
<evidence type="ECO:0000256" key="2">
    <source>
        <dbReference type="ARBA" id="ARBA00022630"/>
    </source>
</evidence>
<accession>A0A9W5YCG7</accession>
<evidence type="ECO:0000256" key="4">
    <source>
        <dbReference type="SAM" id="Coils"/>
    </source>
</evidence>
<dbReference type="Gene3D" id="3.50.50.60">
    <property type="entry name" value="FAD/NAD(P)-binding domain"/>
    <property type="match status" value="1"/>
</dbReference>
<dbReference type="NCBIfam" id="TIGR00275">
    <property type="entry name" value="aminoacetone oxidase family FAD-binding enzyme"/>
    <property type="match status" value="1"/>
</dbReference>
<feature type="coiled-coil region" evidence="4">
    <location>
        <begin position="112"/>
        <end position="139"/>
    </location>
</feature>
<dbReference type="RefSeq" id="WP_281815937.1">
    <property type="nucleotide sequence ID" value="NZ_BRLB01000007.1"/>
</dbReference>
<dbReference type="Pfam" id="PF03486">
    <property type="entry name" value="HI0933_like"/>
    <property type="match status" value="1"/>
</dbReference>
<evidence type="ECO:0000313" key="8">
    <source>
        <dbReference type="Proteomes" id="UP001144256"/>
    </source>
</evidence>
<dbReference type="SUPFAM" id="SSF160996">
    <property type="entry name" value="HI0933 insert domain-like"/>
    <property type="match status" value="1"/>
</dbReference>
<evidence type="ECO:0000259" key="6">
    <source>
        <dbReference type="Pfam" id="PF22780"/>
    </source>
</evidence>
<reference evidence="7" key="1">
    <citation type="submission" date="2022-06" db="EMBL/GenBank/DDBJ databases">
        <title>Vallitalea longa sp. nov., an anaerobic bacterium isolated from marine sediment.</title>
        <authorList>
            <person name="Hirano S."/>
            <person name="Terahara T."/>
            <person name="Mori K."/>
            <person name="Hamada M."/>
            <person name="Matsumoto R."/>
            <person name="Kobayashi T."/>
        </authorList>
    </citation>
    <scope>NUCLEOTIDE SEQUENCE</scope>
    <source>
        <strain evidence="7">SH18-1</strain>
    </source>
</reference>
<dbReference type="Proteomes" id="UP001144256">
    <property type="component" value="Unassembled WGS sequence"/>
</dbReference>
<dbReference type="AlphaFoldDB" id="A0A9W5YCG7"/>
<evidence type="ECO:0000259" key="5">
    <source>
        <dbReference type="Pfam" id="PF03486"/>
    </source>
</evidence>
<feature type="domain" description="RsdA/BaiN/AoA(So)-like insert" evidence="6">
    <location>
        <begin position="190"/>
        <end position="351"/>
    </location>
</feature>
<dbReference type="PANTHER" id="PTHR42887:SF2">
    <property type="entry name" value="OS12G0638800 PROTEIN"/>
    <property type="match status" value="1"/>
</dbReference>
<evidence type="ECO:0000256" key="3">
    <source>
        <dbReference type="ARBA" id="ARBA00022827"/>
    </source>
</evidence>
<dbReference type="PANTHER" id="PTHR42887">
    <property type="entry name" value="OS12G0638800 PROTEIN"/>
    <property type="match status" value="1"/>
</dbReference>
<evidence type="ECO:0000256" key="1">
    <source>
        <dbReference type="ARBA" id="ARBA00001974"/>
    </source>
</evidence>
<feature type="domain" description="RsdA/BaiN/AoA(So)-like Rossmann fold-like" evidence="5">
    <location>
        <begin position="5"/>
        <end position="404"/>
    </location>
</feature>
<dbReference type="InterPro" id="IPR036188">
    <property type="entry name" value="FAD/NAD-bd_sf"/>
</dbReference>
<dbReference type="Gene3D" id="1.10.8.260">
    <property type="entry name" value="HI0933 insert domain-like"/>
    <property type="match status" value="1"/>
</dbReference>
<keyword evidence="2" id="KW-0285">Flavoprotein</keyword>
<name>A0A9W5YCG7_9FIRM</name>
<dbReference type="InterPro" id="IPR057661">
    <property type="entry name" value="RsdA/BaiN/AoA(So)_Rossmann"/>
</dbReference>
<dbReference type="Gene3D" id="2.40.30.10">
    <property type="entry name" value="Translation factors"/>
    <property type="match status" value="1"/>
</dbReference>
<gene>
    <name evidence="7" type="ORF">SH1V18_25450</name>
</gene>
<dbReference type="SUPFAM" id="SSF51905">
    <property type="entry name" value="FAD/NAD(P)-binding domain"/>
    <property type="match status" value="1"/>
</dbReference>
<sequence length="408" mass="44941">MAKNKIIIIGGGASGLVAAIVAARNGAKVTILERKERIGKKILATGNGRCNLTNLKCVSDAFHGGSEEFINNILKQFNTEDTLAFFSELGIYPIELENGKIYPNSLQAGSIVDVLRMEIDRLKIKLECNEEVMEIEQKNNFVVHTKNDNKYYGNRIIISTGGKSSPDLGSNGSGFTLAKSLGHKIVKPIPSLVQMKSNAGFLKQLKGVKVNGLAKIIEDNKILREEYGEILFTDYGISGPPILQLSRIASTLIHDNINVTVDIDFFRDMTNEQLDKMLMDRLTSMSNRTIQDNFIGLINKRLINVIIKVSGIQLNKKSGDITREERARLVNSLKKFTLNITGTNQWNQSQVTAGGISTSEIDNHTLESKLVENIFLAGEIIDVDGDCGGYNLQWAWSTGFIAGMNASK</sequence>
<dbReference type="InterPro" id="IPR004792">
    <property type="entry name" value="BaiN-like"/>
</dbReference>
<keyword evidence="8" id="KW-1185">Reference proteome</keyword>
<keyword evidence="3" id="KW-0274">FAD</keyword>
<dbReference type="PRINTS" id="PR00411">
    <property type="entry name" value="PNDRDTASEI"/>
</dbReference>
<dbReference type="InterPro" id="IPR023166">
    <property type="entry name" value="BaiN-like_dom_sf"/>
</dbReference>
<evidence type="ECO:0000313" key="7">
    <source>
        <dbReference type="EMBL" id="GKX30065.1"/>
    </source>
</evidence>